<reference evidence="1 2" key="1">
    <citation type="journal article" date="2019" name="Sci. Rep.">
        <title>Orb-weaving spider Araneus ventricosus genome elucidates the spidroin gene catalogue.</title>
        <authorList>
            <person name="Kono N."/>
            <person name="Nakamura H."/>
            <person name="Ohtoshi R."/>
            <person name="Moran D.A.P."/>
            <person name="Shinohara A."/>
            <person name="Yoshida Y."/>
            <person name="Fujiwara M."/>
            <person name="Mori M."/>
            <person name="Tomita M."/>
            <person name="Arakawa K."/>
        </authorList>
    </citation>
    <scope>NUCLEOTIDE SEQUENCE [LARGE SCALE GENOMIC DNA]</scope>
</reference>
<proteinExistence type="predicted"/>
<comment type="caution">
    <text evidence="1">The sequence shown here is derived from an EMBL/GenBank/DDBJ whole genome shotgun (WGS) entry which is preliminary data.</text>
</comment>
<dbReference type="Proteomes" id="UP000499080">
    <property type="component" value="Unassembled WGS sequence"/>
</dbReference>
<name>A0A4Y2SPV7_ARAVE</name>
<protein>
    <submittedName>
        <fullName evidence="1">Uncharacterized protein</fullName>
    </submittedName>
</protein>
<accession>A0A4Y2SPV7</accession>
<gene>
    <name evidence="1" type="ORF">AVEN_1865_1</name>
</gene>
<evidence type="ECO:0000313" key="1">
    <source>
        <dbReference type="EMBL" id="GBN90372.1"/>
    </source>
</evidence>
<sequence>MKCSEEIPSVIEMKITLVFLESFILPPYPNDVCRQVLWILASNRQGNPYKFSFQHKTDIAGKCSITVLSTNSPANRTHQRDYLFETWLTEHSFRLTSQGYSISVCYRDRAIILYYPDGFCLSKIPQMFKLTFPCHVAHPYGILVNLSFQP</sequence>
<dbReference type="AlphaFoldDB" id="A0A4Y2SPV7"/>
<keyword evidence="2" id="KW-1185">Reference proteome</keyword>
<organism evidence="1 2">
    <name type="scientific">Araneus ventricosus</name>
    <name type="common">Orbweaver spider</name>
    <name type="synonym">Epeira ventricosa</name>
    <dbReference type="NCBI Taxonomy" id="182803"/>
    <lineage>
        <taxon>Eukaryota</taxon>
        <taxon>Metazoa</taxon>
        <taxon>Ecdysozoa</taxon>
        <taxon>Arthropoda</taxon>
        <taxon>Chelicerata</taxon>
        <taxon>Arachnida</taxon>
        <taxon>Araneae</taxon>
        <taxon>Araneomorphae</taxon>
        <taxon>Entelegynae</taxon>
        <taxon>Araneoidea</taxon>
        <taxon>Araneidae</taxon>
        <taxon>Araneus</taxon>
    </lineage>
</organism>
<evidence type="ECO:0000313" key="2">
    <source>
        <dbReference type="Proteomes" id="UP000499080"/>
    </source>
</evidence>
<dbReference type="EMBL" id="BGPR01023295">
    <property type="protein sequence ID" value="GBN90372.1"/>
    <property type="molecule type" value="Genomic_DNA"/>
</dbReference>